<evidence type="ECO:0000259" key="2">
    <source>
        <dbReference type="Pfam" id="PF13625"/>
    </source>
</evidence>
<accession>A0A543AWA7</accession>
<gene>
    <name evidence="3" type="ORF">FB566_2410</name>
</gene>
<name>A0A543AWA7_9ACTN</name>
<dbReference type="AlphaFoldDB" id="A0A543AWA7"/>
<feature type="compositionally biased region" description="Basic and acidic residues" evidence="1">
    <location>
        <begin position="650"/>
        <end position="664"/>
    </location>
</feature>
<dbReference type="OrthoDB" id="3415124at2"/>
<keyword evidence="3" id="KW-0547">Nucleotide-binding</keyword>
<dbReference type="Proteomes" id="UP000317043">
    <property type="component" value="Unassembled WGS sequence"/>
</dbReference>
<keyword evidence="3" id="KW-0067">ATP-binding</keyword>
<comment type="caution">
    <text evidence="3">The sequence shown here is derived from an EMBL/GenBank/DDBJ whole genome shotgun (WGS) entry which is preliminary data.</text>
</comment>
<evidence type="ECO:0000313" key="4">
    <source>
        <dbReference type="Proteomes" id="UP000317043"/>
    </source>
</evidence>
<feature type="domain" description="Helicase XPB/Ssl2 N-terminal" evidence="2">
    <location>
        <begin position="487"/>
        <end position="606"/>
    </location>
</feature>
<dbReference type="Pfam" id="PF13625">
    <property type="entry name" value="Helicase_C_3"/>
    <property type="match status" value="1"/>
</dbReference>
<feature type="region of interest" description="Disordered" evidence="1">
    <location>
        <begin position="638"/>
        <end position="664"/>
    </location>
</feature>
<organism evidence="3 4">
    <name type="scientific">Stackebrandtia endophytica</name>
    <dbReference type="NCBI Taxonomy" id="1496996"/>
    <lineage>
        <taxon>Bacteria</taxon>
        <taxon>Bacillati</taxon>
        <taxon>Actinomycetota</taxon>
        <taxon>Actinomycetes</taxon>
        <taxon>Glycomycetales</taxon>
        <taxon>Glycomycetaceae</taxon>
        <taxon>Stackebrandtia</taxon>
    </lineage>
</organism>
<dbReference type="EMBL" id="VFOW01000001">
    <property type="protein sequence ID" value="TQL76868.1"/>
    <property type="molecule type" value="Genomic_DNA"/>
</dbReference>
<dbReference type="GO" id="GO:0004386">
    <property type="term" value="F:helicase activity"/>
    <property type="evidence" value="ECO:0007669"/>
    <property type="project" value="UniProtKB-KW"/>
</dbReference>
<dbReference type="InterPro" id="IPR032830">
    <property type="entry name" value="XPB/Ssl2_N"/>
</dbReference>
<reference evidence="3 4" key="1">
    <citation type="submission" date="2019-06" db="EMBL/GenBank/DDBJ databases">
        <title>Sequencing the genomes of 1000 actinobacteria strains.</title>
        <authorList>
            <person name="Klenk H.-P."/>
        </authorList>
    </citation>
    <scope>NUCLEOTIDE SEQUENCE [LARGE SCALE GENOMIC DNA]</scope>
    <source>
        <strain evidence="3 4">DSM 45928</strain>
    </source>
</reference>
<sequence length="761" mass="81594">MAGSSTTQPPRASLLQTIRALSDEALARLLRERLDLAVPKPASLVALAARAQSAMSVSRAMDLLDEPTLRVLDGLRLAGVGQPVALDAVAALTTSPTVLSGALRRLRELALVWGPDEELRFPESVAEVAGPYPAGLGRPAEELSEAAGELAGDAAALRRAIMAASPQARAVLERLAAGPPIGTVSDAYSQAESDTPVRWLISRDLLVPVADDTVELPREVAVLLRRDTGPLGQLRDRPEPTGSGPGLKIVDTSCAATVLDVVGHTESILSTLGKDPAAEVRSGGIGMQRLHRIARDSGLTDSQVGLILELSYATGLLGRGTAASATGWMPSGGFDGWLAGDSAGRWARLAKAWLATPRDVRLLGTRPGQSKPNTVLSDQLTSRLAPAWRREVLQVLAEPTPGTAIDADTLVEILRWRHPRRRNDELVRAVLEQAAFLGITVADTLTAPGRALLSEPDPDDPLGIHAPETDPVVTALRDILPSPVDHLIVQSDLTVIVPGPASVLLASELALVTEPESQSVHRVTETSLRRAMDAGYAVEDIHSLFARRAHGELPQTLTYLIDDVARRYGGMRTGSAGCYVRSDDPTLIAQLLADRRLRSLRLRRLAPTVLVSGYLLTDLLSALRGAGYAPVTEDHTGDLVIDRNPAPRSIRTERPESDTEAEPHVDEAPLLALVEQLRLADAQSSGDEGEFAEEVHRVLDAAIPQRQPVWVEYSDARGDVVRRLLRPMSLRAGYLRAEDRRTDMLHTIALHAIRSVTPATV</sequence>
<proteinExistence type="predicted"/>
<keyword evidence="3" id="KW-0347">Helicase</keyword>
<dbReference type="InParanoid" id="A0A543AWA7"/>
<keyword evidence="3" id="KW-0378">Hydrolase</keyword>
<evidence type="ECO:0000313" key="3">
    <source>
        <dbReference type="EMBL" id="TQL76868.1"/>
    </source>
</evidence>
<keyword evidence="4" id="KW-1185">Reference proteome</keyword>
<protein>
    <submittedName>
        <fullName evidence="3">XPB/Ssl2-like helicase family protein</fullName>
    </submittedName>
</protein>
<evidence type="ECO:0000256" key="1">
    <source>
        <dbReference type="SAM" id="MobiDB-lite"/>
    </source>
</evidence>